<proteinExistence type="predicted"/>
<dbReference type="Pfam" id="PF00076">
    <property type="entry name" value="RRM_1"/>
    <property type="match status" value="1"/>
</dbReference>
<gene>
    <name evidence="5" type="ORF">KASA_0C00143G</name>
</gene>
<dbReference type="CDD" id="cd00590">
    <property type="entry name" value="RRM_SF"/>
    <property type="match status" value="1"/>
</dbReference>
<dbReference type="STRING" id="1789683.A0A1X7RBU8"/>
<dbReference type="SUPFAM" id="SSF54928">
    <property type="entry name" value="RNA-binding domain, RBD"/>
    <property type="match status" value="2"/>
</dbReference>
<keyword evidence="1 2" id="KW-0694">RNA-binding</keyword>
<keyword evidence="6" id="KW-1185">Reference proteome</keyword>
<dbReference type="GO" id="GO:0005737">
    <property type="term" value="C:cytoplasm"/>
    <property type="evidence" value="ECO:0007669"/>
    <property type="project" value="TreeGrafter"/>
</dbReference>
<name>A0A1X7RBU8_9SACH</name>
<feature type="domain" description="RRM" evidence="4">
    <location>
        <begin position="213"/>
        <end position="303"/>
    </location>
</feature>
<dbReference type="InterPro" id="IPR035979">
    <property type="entry name" value="RBD_domain_sf"/>
</dbReference>
<evidence type="ECO:0000256" key="1">
    <source>
        <dbReference type="ARBA" id="ARBA00022884"/>
    </source>
</evidence>
<dbReference type="Proteomes" id="UP000196158">
    <property type="component" value="Unassembled WGS sequence"/>
</dbReference>
<dbReference type="InterPro" id="IPR050374">
    <property type="entry name" value="RRT5_SRSF_SR"/>
</dbReference>
<sequence length="322" mass="36604">MELEMPPKEIILKDTTNIKVTSTTKDNKRGLLESERSSVYVGNIPMECTKKDLQLFLKDEKDVLKILLRTTKVKVAGKTKVIKFAFVSFKVNVNVDELNSKYSNNNFFGIKQLYFEKVETKKPTSQKIENIDQRIVKPSTASILKPDVRNTSTKVKENSLETEVDNRRGNSNNTLTKYSDEKKPRNNKLESKYPLGTTSKNKTPPPHSKKSAKTIFIKNIPYDITKKELAEFLNVNGKSVSLPKGRLQDLTTGRILTSHKTNRGYSFVTFENLSPEETIQQKIDSLQGIVLKNRKLTIEFAIDKEEPNDNTVPTSIISVTKM</sequence>
<evidence type="ECO:0000313" key="5">
    <source>
        <dbReference type="EMBL" id="SMN22940.1"/>
    </source>
</evidence>
<evidence type="ECO:0000313" key="6">
    <source>
        <dbReference type="Proteomes" id="UP000196158"/>
    </source>
</evidence>
<accession>A0A1X7RBU8</accession>
<feature type="compositionally biased region" description="Basic and acidic residues" evidence="3">
    <location>
        <begin position="154"/>
        <end position="168"/>
    </location>
</feature>
<dbReference type="InterPro" id="IPR000504">
    <property type="entry name" value="RRM_dom"/>
</dbReference>
<feature type="compositionally biased region" description="Basic and acidic residues" evidence="3">
    <location>
        <begin position="178"/>
        <end position="191"/>
    </location>
</feature>
<protein>
    <submittedName>
        <fullName evidence="5">Similar to Saccharomyces cerevisiae YHL034C SBP1 Putative RNA binding protein</fullName>
    </submittedName>
</protein>
<dbReference type="AlphaFoldDB" id="A0A1X7RBU8"/>
<dbReference type="OrthoDB" id="439808at2759"/>
<dbReference type="Gene3D" id="3.30.70.330">
    <property type="match status" value="2"/>
</dbReference>
<evidence type="ECO:0000256" key="3">
    <source>
        <dbReference type="SAM" id="MobiDB-lite"/>
    </source>
</evidence>
<dbReference type="PANTHER" id="PTHR23003">
    <property type="entry name" value="RNA RECOGNITION MOTIF RRM DOMAIN CONTAINING PROTEIN"/>
    <property type="match status" value="1"/>
</dbReference>
<evidence type="ECO:0000256" key="2">
    <source>
        <dbReference type="PROSITE-ProRule" id="PRU00176"/>
    </source>
</evidence>
<feature type="region of interest" description="Disordered" evidence="3">
    <location>
        <begin position="142"/>
        <end position="212"/>
    </location>
</feature>
<dbReference type="PROSITE" id="PS50102">
    <property type="entry name" value="RRM"/>
    <property type="match status" value="1"/>
</dbReference>
<organism evidence="5 6">
    <name type="scientific">Maudiozyma saulgeensis</name>
    <dbReference type="NCBI Taxonomy" id="1789683"/>
    <lineage>
        <taxon>Eukaryota</taxon>
        <taxon>Fungi</taxon>
        <taxon>Dikarya</taxon>
        <taxon>Ascomycota</taxon>
        <taxon>Saccharomycotina</taxon>
        <taxon>Saccharomycetes</taxon>
        <taxon>Saccharomycetales</taxon>
        <taxon>Saccharomycetaceae</taxon>
        <taxon>Maudiozyma</taxon>
    </lineage>
</organism>
<dbReference type="EMBL" id="FXLY01000016">
    <property type="protein sequence ID" value="SMN22940.1"/>
    <property type="molecule type" value="Genomic_DNA"/>
</dbReference>
<dbReference type="GO" id="GO:0005634">
    <property type="term" value="C:nucleus"/>
    <property type="evidence" value="ECO:0007669"/>
    <property type="project" value="TreeGrafter"/>
</dbReference>
<reference evidence="5 6" key="1">
    <citation type="submission" date="2017-04" db="EMBL/GenBank/DDBJ databases">
        <authorList>
            <person name="Afonso C.L."/>
            <person name="Miller P.J."/>
            <person name="Scott M.A."/>
            <person name="Spackman E."/>
            <person name="Goraichik I."/>
            <person name="Dimitrov K.M."/>
            <person name="Suarez D.L."/>
            <person name="Swayne D.E."/>
        </authorList>
    </citation>
    <scope>NUCLEOTIDE SEQUENCE [LARGE SCALE GENOMIC DNA]</scope>
</reference>
<dbReference type="GO" id="GO:0003729">
    <property type="term" value="F:mRNA binding"/>
    <property type="evidence" value="ECO:0007669"/>
    <property type="project" value="TreeGrafter"/>
</dbReference>
<dbReference type="SMART" id="SM00360">
    <property type="entry name" value="RRM"/>
    <property type="match status" value="2"/>
</dbReference>
<evidence type="ECO:0000259" key="4">
    <source>
        <dbReference type="PROSITE" id="PS50102"/>
    </source>
</evidence>
<dbReference type="InterPro" id="IPR012677">
    <property type="entry name" value="Nucleotide-bd_a/b_plait_sf"/>
</dbReference>